<sequence length="142" mass="16347">MSSGSSLIDFRFVRKGDERLFPLFTCTVPVPRNREVDGIWVKGESLHPYPWELLVQRLVRHSALYLSSDNWIRVGIADDGEIATYCAVARKAAGNGLQAKFMAYVDIRNERSARLFHDFGFERIRCLDPDRRGNIFAIWALR</sequence>
<gene>
    <name evidence="1" type="ORF">Uis4E_1382</name>
</gene>
<evidence type="ECO:0000313" key="1">
    <source>
        <dbReference type="EMBL" id="PLS27696.1"/>
    </source>
</evidence>
<keyword evidence="2" id="KW-1185">Reference proteome</keyword>
<dbReference type="EMBL" id="NMWT01000020">
    <property type="protein sequence ID" value="PLS27696.1"/>
    <property type="molecule type" value="Genomic_DNA"/>
</dbReference>
<dbReference type="OrthoDB" id="3233684at2"/>
<comment type="caution">
    <text evidence="1">The sequence shown here is derived from an EMBL/GenBank/DDBJ whole genome shotgun (WGS) entry which is preliminary data.</text>
</comment>
<name>A0A2N5J0G0_9BIFI</name>
<dbReference type="RefSeq" id="WP_133125418.1">
    <property type="nucleotide sequence ID" value="NZ_NMWT01000020.1"/>
</dbReference>
<dbReference type="AlphaFoldDB" id="A0A2N5J0G0"/>
<protein>
    <submittedName>
        <fullName evidence="1">Uncharacterized protein</fullName>
    </submittedName>
</protein>
<reference evidence="1 2" key="1">
    <citation type="submission" date="2017-07" db="EMBL/GenBank/DDBJ databases">
        <title>Bifidobacterium novel species.</title>
        <authorList>
            <person name="Lugli G.A."/>
            <person name="Milani C."/>
            <person name="Duranti S."/>
            <person name="Mangifesta M."/>
        </authorList>
    </citation>
    <scope>NUCLEOTIDE SEQUENCE [LARGE SCALE GENOMIC DNA]</scope>
    <source>
        <strain evidence="1 2">77</strain>
    </source>
</reference>
<evidence type="ECO:0000313" key="2">
    <source>
        <dbReference type="Proteomes" id="UP000235034"/>
    </source>
</evidence>
<accession>A0A2N5J0G0</accession>
<dbReference type="Proteomes" id="UP000235034">
    <property type="component" value="Unassembled WGS sequence"/>
</dbReference>
<proteinExistence type="predicted"/>
<organism evidence="1 2">
    <name type="scientific">Bifidobacterium parmae</name>
    <dbReference type="NCBI Taxonomy" id="361854"/>
    <lineage>
        <taxon>Bacteria</taxon>
        <taxon>Bacillati</taxon>
        <taxon>Actinomycetota</taxon>
        <taxon>Actinomycetes</taxon>
        <taxon>Bifidobacteriales</taxon>
        <taxon>Bifidobacteriaceae</taxon>
        <taxon>Bifidobacterium</taxon>
    </lineage>
</organism>